<dbReference type="EMBL" id="BNJF01000002">
    <property type="protein sequence ID" value="GHO47022.1"/>
    <property type="molecule type" value="Genomic_DNA"/>
</dbReference>
<evidence type="ECO:0000256" key="1">
    <source>
        <dbReference type="ARBA" id="ARBA00023015"/>
    </source>
</evidence>
<evidence type="ECO:0000313" key="6">
    <source>
        <dbReference type="Proteomes" id="UP000612362"/>
    </source>
</evidence>
<dbReference type="GO" id="GO:0003677">
    <property type="term" value="F:DNA binding"/>
    <property type="evidence" value="ECO:0007669"/>
    <property type="project" value="UniProtKB-KW"/>
</dbReference>
<evidence type="ECO:0000259" key="4">
    <source>
        <dbReference type="PROSITE" id="PS50995"/>
    </source>
</evidence>
<keyword evidence="6" id="KW-1185">Reference proteome</keyword>
<dbReference type="Pfam" id="PF12802">
    <property type="entry name" value="MarR_2"/>
    <property type="match status" value="1"/>
</dbReference>
<organism evidence="5 6">
    <name type="scientific">Ktedonospora formicarum</name>
    <dbReference type="NCBI Taxonomy" id="2778364"/>
    <lineage>
        <taxon>Bacteria</taxon>
        <taxon>Bacillati</taxon>
        <taxon>Chloroflexota</taxon>
        <taxon>Ktedonobacteria</taxon>
        <taxon>Ktedonobacterales</taxon>
        <taxon>Ktedonobacteraceae</taxon>
        <taxon>Ktedonospora</taxon>
    </lineage>
</organism>
<protein>
    <recommendedName>
        <fullName evidence="4">HTH marR-type domain-containing protein</fullName>
    </recommendedName>
</protein>
<dbReference type="PANTHER" id="PTHR33164">
    <property type="entry name" value="TRANSCRIPTIONAL REGULATOR, MARR FAMILY"/>
    <property type="match status" value="1"/>
</dbReference>
<dbReference type="InterPro" id="IPR036390">
    <property type="entry name" value="WH_DNA-bd_sf"/>
</dbReference>
<evidence type="ECO:0000256" key="2">
    <source>
        <dbReference type="ARBA" id="ARBA00023125"/>
    </source>
</evidence>
<sequence length="147" mass="16685">MAIDTHPSYLLGRFMLELDRAADRLLQVQVGITYKRALFLFVLQHAGTVTQHELAVALGYSDPAVSMMLVELARDGYIQTTRSPEHGRKRLVTITPKGNEVVTRGRQLLDAHFDQLLALADVDAQQLREITERLYQALMLKLKEEQI</sequence>
<evidence type="ECO:0000313" key="5">
    <source>
        <dbReference type="EMBL" id="GHO47022.1"/>
    </source>
</evidence>
<keyword evidence="3" id="KW-0804">Transcription</keyword>
<reference evidence="5" key="1">
    <citation type="submission" date="2020-10" db="EMBL/GenBank/DDBJ databases">
        <title>Taxonomic study of unclassified bacteria belonging to the class Ktedonobacteria.</title>
        <authorList>
            <person name="Yabe S."/>
            <person name="Wang C.M."/>
            <person name="Zheng Y."/>
            <person name="Sakai Y."/>
            <person name="Cavaletti L."/>
            <person name="Monciardini P."/>
            <person name="Donadio S."/>
        </authorList>
    </citation>
    <scope>NUCLEOTIDE SEQUENCE</scope>
    <source>
        <strain evidence="5">SOSP1-1</strain>
    </source>
</reference>
<dbReference type="AlphaFoldDB" id="A0A8J3MSF6"/>
<keyword evidence="1" id="KW-0805">Transcription regulation</keyword>
<dbReference type="InterPro" id="IPR000835">
    <property type="entry name" value="HTH_MarR-typ"/>
</dbReference>
<keyword evidence="2" id="KW-0238">DNA-binding</keyword>
<dbReference type="Proteomes" id="UP000612362">
    <property type="component" value="Unassembled WGS sequence"/>
</dbReference>
<feature type="domain" description="HTH marR-type" evidence="4">
    <location>
        <begin position="8"/>
        <end position="136"/>
    </location>
</feature>
<dbReference type="PANTHER" id="PTHR33164:SF64">
    <property type="entry name" value="TRANSCRIPTIONAL REGULATOR SLYA"/>
    <property type="match status" value="1"/>
</dbReference>
<dbReference type="InterPro" id="IPR039422">
    <property type="entry name" value="MarR/SlyA-like"/>
</dbReference>
<dbReference type="SMART" id="SM00347">
    <property type="entry name" value="HTH_MARR"/>
    <property type="match status" value="1"/>
</dbReference>
<dbReference type="RefSeq" id="WP_220196348.1">
    <property type="nucleotide sequence ID" value="NZ_BNJF01000002.1"/>
</dbReference>
<comment type="caution">
    <text evidence="5">The sequence shown here is derived from an EMBL/GenBank/DDBJ whole genome shotgun (WGS) entry which is preliminary data.</text>
</comment>
<dbReference type="InterPro" id="IPR036388">
    <property type="entry name" value="WH-like_DNA-bd_sf"/>
</dbReference>
<evidence type="ECO:0000256" key="3">
    <source>
        <dbReference type="ARBA" id="ARBA00023163"/>
    </source>
</evidence>
<accession>A0A8J3MSF6</accession>
<dbReference type="SUPFAM" id="SSF46785">
    <property type="entry name" value="Winged helix' DNA-binding domain"/>
    <property type="match status" value="1"/>
</dbReference>
<dbReference type="GO" id="GO:0006950">
    <property type="term" value="P:response to stress"/>
    <property type="evidence" value="ECO:0007669"/>
    <property type="project" value="TreeGrafter"/>
</dbReference>
<name>A0A8J3MSF6_9CHLR</name>
<dbReference type="GO" id="GO:0003700">
    <property type="term" value="F:DNA-binding transcription factor activity"/>
    <property type="evidence" value="ECO:0007669"/>
    <property type="project" value="InterPro"/>
</dbReference>
<proteinExistence type="predicted"/>
<gene>
    <name evidence="5" type="ORF">KSX_51850</name>
</gene>
<dbReference type="Gene3D" id="1.10.10.10">
    <property type="entry name" value="Winged helix-like DNA-binding domain superfamily/Winged helix DNA-binding domain"/>
    <property type="match status" value="1"/>
</dbReference>
<dbReference type="PROSITE" id="PS50995">
    <property type="entry name" value="HTH_MARR_2"/>
    <property type="match status" value="1"/>
</dbReference>